<comment type="subcellular location">
    <subcellularLocation>
        <location evidence="1">Cell envelope</location>
    </subcellularLocation>
</comment>
<keyword evidence="4" id="KW-0676">Redox-active center</keyword>
<evidence type="ECO:0000256" key="2">
    <source>
        <dbReference type="ARBA" id="ARBA00022748"/>
    </source>
</evidence>
<proteinExistence type="predicted"/>
<dbReference type="PROSITE" id="PS51257">
    <property type="entry name" value="PROKAR_LIPOPROTEIN"/>
    <property type="match status" value="1"/>
</dbReference>
<keyword evidence="7" id="KW-1185">Reference proteome</keyword>
<evidence type="ECO:0000313" key="7">
    <source>
        <dbReference type="Proteomes" id="UP000464657"/>
    </source>
</evidence>
<accession>A0A7L4ZJ82</accession>
<evidence type="ECO:0000256" key="4">
    <source>
        <dbReference type="ARBA" id="ARBA00023284"/>
    </source>
</evidence>
<dbReference type="InterPro" id="IPR036249">
    <property type="entry name" value="Thioredoxin-like_sf"/>
</dbReference>
<keyword evidence="3" id="KW-1015">Disulfide bond</keyword>
<dbReference type="GO" id="GO:0016491">
    <property type="term" value="F:oxidoreductase activity"/>
    <property type="evidence" value="ECO:0007669"/>
    <property type="project" value="InterPro"/>
</dbReference>
<dbReference type="KEGG" id="kan:IMCC3317_13350"/>
<dbReference type="GO" id="GO:0030313">
    <property type="term" value="C:cell envelope"/>
    <property type="evidence" value="ECO:0007669"/>
    <property type="project" value="UniProtKB-SubCell"/>
</dbReference>
<dbReference type="PROSITE" id="PS51352">
    <property type="entry name" value="THIOREDOXIN_2"/>
    <property type="match status" value="1"/>
</dbReference>
<dbReference type="CDD" id="cd02966">
    <property type="entry name" value="TlpA_like_family"/>
    <property type="match status" value="1"/>
</dbReference>
<gene>
    <name evidence="6" type="primary">resA_4</name>
    <name evidence="6" type="ORF">IMCC3317_13350</name>
</gene>
<dbReference type="PANTHER" id="PTHR42852">
    <property type="entry name" value="THIOL:DISULFIDE INTERCHANGE PROTEIN DSBE"/>
    <property type="match status" value="1"/>
</dbReference>
<dbReference type="OrthoDB" id="743079at2"/>
<dbReference type="Gene3D" id="3.40.30.10">
    <property type="entry name" value="Glutaredoxin"/>
    <property type="match status" value="1"/>
</dbReference>
<dbReference type="AlphaFoldDB" id="A0A7L4ZJ82"/>
<dbReference type="RefSeq" id="WP_160128721.1">
    <property type="nucleotide sequence ID" value="NZ_CP019288.1"/>
</dbReference>
<reference evidence="6 7" key="1">
    <citation type="journal article" date="2013" name="Int. J. Syst. Evol. Microbiol.">
        <title>Kordia antarctica sp. nov., isolated from Antarctic seawater.</title>
        <authorList>
            <person name="Baek K."/>
            <person name="Choi A."/>
            <person name="Kang I."/>
            <person name="Lee K."/>
            <person name="Cho J.C."/>
        </authorList>
    </citation>
    <scope>NUCLEOTIDE SEQUENCE [LARGE SCALE GENOMIC DNA]</scope>
    <source>
        <strain evidence="6 7">IMCC3317</strain>
    </source>
</reference>
<dbReference type="GO" id="GO:0017004">
    <property type="term" value="P:cytochrome complex assembly"/>
    <property type="evidence" value="ECO:0007669"/>
    <property type="project" value="UniProtKB-KW"/>
</dbReference>
<evidence type="ECO:0000256" key="1">
    <source>
        <dbReference type="ARBA" id="ARBA00004196"/>
    </source>
</evidence>
<evidence type="ECO:0000313" key="6">
    <source>
        <dbReference type="EMBL" id="QHI35984.1"/>
    </source>
</evidence>
<organism evidence="6 7">
    <name type="scientific">Kordia antarctica</name>
    <dbReference type="NCBI Taxonomy" id="1218801"/>
    <lineage>
        <taxon>Bacteria</taxon>
        <taxon>Pseudomonadati</taxon>
        <taxon>Bacteroidota</taxon>
        <taxon>Flavobacteriia</taxon>
        <taxon>Flavobacteriales</taxon>
        <taxon>Flavobacteriaceae</taxon>
        <taxon>Kordia</taxon>
    </lineage>
</organism>
<dbReference type="InterPro" id="IPR013740">
    <property type="entry name" value="Redoxin"/>
</dbReference>
<dbReference type="PANTHER" id="PTHR42852:SF6">
    <property type="entry name" value="THIOL:DISULFIDE INTERCHANGE PROTEIN DSBE"/>
    <property type="match status" value="1"/>
</dbReference>
<dbReference type="Pfam" id="PF08534">
    <property type="entry name" value="Redoxin"/>
    <property type="match status" value="1"/>
</dbReference>
<keyword evidence="2" id="KW-0201">Cytochrome c-type biogenesis</keyword>
<feature type="domain" description="Thioredoxin" evidence="5">
    <location>
        <begin position="303"/>
        <end position="447"/>
    </location>
</feature>
<dbReference type="SUPFAM" id="SSF52833">
    <property type="entry name" value="Thioredoxin-like"/>
    <property type="match status" value="1"/>
</dbReference>
<dbReference type="Proteomes" id="UP000464657">
    <property type="component" value="Chromosome"/>
</dbReference>
<sequence length="447" mass="50974">MKKLLLLIAVFAIFSCENEPKIDYALFSGKIENPKDTKIVVLGNDYEKEIKLNDDGTFADTLRVDTGYYMLVHGRERSSFFISPGNDLKMSLDTKKFDETLVYEGTGAINNNYLASKYLANENLNPQEVYALEEAEFLKIIEEKKTDAETKLKESKDLDEDFIVLEKKAINYEYLANLSRYPSYHAHYAKKPAYKASENLLKPLDEFDYDNAEDFRNYDSYQNIVLDYFMEKVITDSITIETLATIKGLKSQNIKNDLAAQLSYGISSSNENSEKLYNTIQEISTEKKLKEEVTKKYNKIKALIAGTDSPKFNYENHKGGKTSLENLKGKYVYIDVWATWCGPCIAEIPSLKKIEADYHNKKIEFVSISIDTPKAYETWKKMVADKSLGGIQLIADDARNESSFINAYAIETIPRFILINPEGKIVNADAPRPSSPKLIELFNELKI</sequence>
<protein>
    <submittedName>
        <fullName evidence="6">Thiol-disulfide oxidoreductase ResA</fullName>
    </submittedName>
</protein>
<dbReference type="InterPro" id="IPR050553">
    <property type="entry name" value="Thioredoxin_ResA/DsbE_sf"/>
</dbReference>
<dbReference type="InterPro" id="IPR013766">
    <property type="entry name" value="Thioredoxin_domain"/>
</dbReference>
<dbReference type="EMBL" id="CP019288">
    <property type="protein sequence ID" value="QHI35984.1"/>
    <property type="molecule type" value="Genomic_DNA"/>
</dbReference>
<evidence type="ECO:0000256" key="3">
    <source>
        <dbReference type="ARBA" id="ARBA00023157"/>
    </source>
</evidence>
<evidence type="ECO:0000259" key="5">
    <source>
        <dbReference type="PROSITE" id="PS51352"/>
    </source>
</evidence>
<name>A0A7L4ZJ82_9FLAO</name>